<dbReference type="InterPro" id="IPR013216">
    <property type="entry name" value="Methyltransf_11"/>
</dbReference>
<dbReference type="SUPFAM" id="SSF53335">
    <property type="entry name" value="S-adenosyl-L-methionine-dependent methyltransferases"/>
    <property type="match status" value="1"/>
</dbReference>
<name>A0AB39TEP1_9ACTN</name>
<dbReference type="InterPro" id="IPR029063">
    <property type="entry name" value="SAM-dependent_MTases_sf"/>
</dbReference>
<accession>A0AB39TEP1</accession>
<dbReference type="EMBL" id="CP163445">
    <property type="protein sequence ID" value="XDQ78361.1"/>
    <property type="molecule type" value="Genomic_DNA"/>
</dbReference>
<dbReference type="PANTHER" id="PTHR44068">
    <property type="entry name" value="ZGC:194242"/>
    <property type="match status" value="1"/>
</dbReference>
<sequence>MNRTAHIGTYYDIITPLLEHLWGGNLHIGLWPDATADQPAEDDTAAVAAAGDRLTDLLLSELPLHPGHRFLDVGCGTGRPARRLARTTGAHVTGITISTTQVQLATSRTETAGLSHLARFQYADATDLPFPDRSFDGAWAIESLLHIPDTRRALAELRRVLTPGSPLLISDMILRAPDPERHDHSSLTPLTALRTHLEASGFQIEKITDLDEHLRHSLRRLDADLNRQRRHLSDIHTAQATDALTRILRKTLSGIGTTFGYVAVAAC</sequence>
<dbReference type="CDD" id="cd02440">
    <property type="entry name" value="AdoMet_MTases"/>
    <property type="match status" value="1"/>
</dbReference>
<organism evidence="3">
    <name type="scientific">Streptomyces sp. Y1</name>
    <dbReference type="NCBI Taxonomy" id="3238634"/>
    <lineage>
        <taxon>Bacteria</taxon>
        <taxon>Bacillati</taxon>
        <taxon>Actinomycetota</taxon>
        <taxon>Actinomycetes</taxon>
        <taxon>Kitasatosporales</taxon>
        <taxon>Streptomycetaceae</taxon>
        <taxon>Streptomyces</taxon>
    </lineage>
</organism>
<keyword evidence="3" id="KW-0489">Methyltransferase</keyword>
<dbReference type="GO" id="GO:0008757">
    <property type="term" value="F:S-adenosylmethionine-dependent methyltransferase activity"/>
    <property type="evidence" value="ECO:0007669"/>
    <property type="project" value="InterPro"/>
</dbReference>
<dbReference type="AlphaFoldDB" id="A0AB39TEP1"/>
<keyword evidence="1" id="KW-0808">Transferase</keyword>
<protein>
    <submittedName>
        <fullName evidence="3">Methyltransferase domain-containing protein</fullName>
    </submittedName>
</protein>
<evidence type="ECO:0000313" key="3">
    <source>
        <dbReference type="EMBL" id="XDQ78361.1"/>
    </source>
</evidence>
<feature type="domain" description="Methyltransferase type 11" evidence="2">
    <location>
        <begin position="71"/>
        <end position="168"/>
    </location>
</feature>
<dbReference type="Pfam" id="PF08241">
    <property type="entry name" value="Methyltransf_11"/>
    <property type="match status" value="1"/>
</dbReference>
<proteinExistence type="predicted"/>
<dbReference type="RefSeq" id="WP_052706769.1">
    <property type="nucleotide sequence ID" value="NZ_CP163445.1"/>
</dbReference>
<dbReference type="PANTHER" id="PTHR44068:SF11">
    <property type="entry name" value="GERANYL DIPHOSPHATE 2-C-METHYLTRANSFERASE"/>
    <property type="match status" value="1"/>
</dbReference>
<reference evidence="3" key="1">
    <citation type="submission" date="2024-07" db="EMBL/GenBank/DDBJ databases">
        <authorList>
            <person name="Yu S.T."/>
        </authorList>
    </citation>
    <scope>NUCLEOTIDE SEQUENCE</scope>
    <source>
        <strain evidence="3">Y1</strain>
    </source>
</reference>
<gene>
    <name evidence="3" type="ORF">AB2U05_07640</name>
</gene>
<dbReference type="InterPro" id="IPR050447">
    <property type="entry name" value="Erg6_SMT_methyltransf"/>
</dbReference>
<dbReference type="Gene3D" id="3.40.50.150">
    <property type="entry name" value="Vaccinia Virus protein VP39"/>
    <property type="match status" value="1"/>
</dbReference>
<evidence type="ECO:0000256" key="1">
    <source>
        <dbReference type="ARBA" id="ARBA00022679"/>
    </source>
</evidence>
<evidence type="ECO:0000259" key="2">
    <source>
        <dbReference type="Pfam" id="PF08241"/>
    </source>
</evidence>
<dbReference type="GO" id="GO:0032259">
    <property type="term" value="P:methylation"/>
    <property type="evidence" value="ECO:0007669"/>
    <property type="project" value="UniProtKB-KW"/>
</dbReference>